<keyword evidence="3" id="KW-1185">Reference proteome</keyword>
<accession>A0A1V1I1Q3</accession>
<dbReference type="InterPro" id="IPR013024">
    <property type="entry name" value="GGCT-like"/>
</dbReference>
<reference evidence="2 3" key="1">
    <citation type="submission" date="2014-04" db="EMBL/GenBank/DDBJ databases">
        <authorList>
            <person name="Hornung B.V."/>
        </authorList>
    </citation>
    <scope>NUCLEOTIDE SEQUENCE [LARGE SCALE GENOMIC DNA]</scope>
    <source>
        <strain evidence="2 3">CRIB</strain>
    </source>
</reference>
<dbReference type="RefSeq" id="WP_180701698.1">
    <property type="nucleotide sequence ID" value="NZ_CAOJQT010000071.1"/>
</dbReference>
<dbReference type="SUPFAM" id="SSF110857">
    <property type="entry name" value="Gamma-glutamyl cyclotransferase-like"/>
    <property type="match status" value="1"/>
</dbReference>
<dbReference type="InterPro" id="IPR009288">
    <property type="entry name" value="AIG2-like_dom"/>
</dbReference>
<dbReference type="AlphaFoldDB" id="A0A1V1I1Q3"/>
<name>A0A1V1I1Q3_9FIRM</name>
<sequence>MKKINLFVYGSLREGFFNYNKYLAGKVVEKKDASLENMRLYHMPYKGYPAITPGNDKVLGEIMVINEEEYDETVKAMDEMEGFISENNPENEYHKVVLEVKNLQTNENEKCFVYFYNKDKDKVFDNESVYISNGDWKEYMLRK</sequence>
<proteinExistence type="predicted"/>
<dbReference type="Pfam" id="PF06094">
    <property type="entry name" value="GGACT"/>
    <property type="match status" value="1"/>
</dbReference>
<evidence type="ECO:0000313" key="2">
    <source>
        <dbReference type="EMBL" id="CED94155.1"/>
    </source>
</evidence>
<feature type="domain" description="Gamma-glutamylcyclotransferase AIG2-like" evidence="1">
    <location>
        <begin position="6"/>
        <end position="137"/>
    </location>
</feature>
<dbReference type="KEGG" id="ril:CRIB_1548"/>
<dbReference type="EMBL" id="LN555523">
    <property type="protein sequence ID" value="CED94155.1"/>
    <property type="molecule type" value="Genomic_DNA"/>
</dbReference>
<dbReference type="Proteomes" id="UP000245622">
    <property type="component" value="Chromosome 1"/>
</dbReference>
<gene>
    <name evidence="2" type="ORF">CRIB_1548</name>
</gene>
<dbReference type="InterPro" id="IPR036568">
    <property type="entry name" value="GGCT-like_sf"/>
</dbReference>
<evidence type="ECO:0000259" key="1">
    <source>
        <dbReference type="Pfam" id="PF06094"/>
    </source>
</evidence>
<protein>
    <submittedName>
        <fullName evidence="2">AIG2-like protein</fullName>
    </submittedName>
</protein>
<dbReference type="Gene3D" id="3.10.490.10">
    <property type="entry name" value="Gamma-glutamyl cyclotransferase-like"/>
    <property type="match status" value="1"/>
</dbReference>
<dbReference type="CDD" id="cd06661">
    <property type="entry name" value="GGCT_like"/>
    <property type="match status" value="1"/>
</dbReference>
<evidence type="ECO:0000313" key="3">
    <source>
        <dbReference type="Proteomes" id="UP000245622"/>
    </source>
</evidence>
<organism evidence="2 3">
    <name type="scientific">Romboutsia ilealis</name>
    <dbReference type="NCBI Taxonomy" id="1115758"/>
    <lineage>
        <taxon>Bacteria</taxon>
        <taxon>Bacillati</taxon>
        <taxon>Bacillota</taxon>
        <taxon>Clostridia</taxon>
        <taxon>Peptostreptococcales</taxon>
        <taxon>Peptostreptococcaceae</taxon>
        <taxon>Romboutsia</taxon>
    </lineage>
</organism>
<dbReference type="GeneID" id="82205582"/>